<dbReference type="Pfam" id="PF00487">
    <property type="entry name" value="FA_desaturase"/>
    <property type="match status" value="1"/>
</dbReference>
<name>A0A7S0ITH6_9EUKA</name>
<feature type="transmembrane region" description="Helical" evidence="1">
    <location>
        <begin position="114"/>
        <end position="138"/>
    </location>
</feature>
<evidence type="ECO:0000256" key="1">
    <source>
        <dbReference type="SAM" id="Phobius"/>
    </source>
</evidence>
<feature type="transmembrane region" description="Helical" evidence="1">
    <location>
        <begin position="252"/>
        <end position="269"/>
    </location>
</feature>
<keyword evidence="1" id="KW-1133">Transmembrane helix</keyword>
<organism evidence="3">
    <name type="scientific">Calcidiscus leptoporus</name>
    <dbReference type="NCBI Taxonomy" id="127549"/>
    <lineage>
        <taxon>Eukaryota</taxon>
        <taxon>Haptista</taxon>
        <taxon>Haptophyta</taxon>
        <taxon>Prymnesiophyceae</taxon>
        <taxon>Coccolithales</taxon>
        <taxon>Calcidiscaceae</taxon>
        <taxon>Calcidiscus</taxon>
    </lineage>
</organism>
<dbReference type="PANTHER" id="PTHR36459">
    <property type="entry name" value="ORF"/>
    <property type="match status" value="1"/>
</dbReference>
<dbReference type="EMBL" id="HBER01013149">
    <property type="protein sequence ID" value="CAD8531302.1"/>
    <property type="molecule type" value="Transcribed_RNA"/>
</dbReference>
<proteinExistence type="predicted"/>
<feature type="transmembrane region" description="Helical" evidence="1">
    <location>
        <begin position="41"/>
        <end position="61"/>
    </location>
</feature>
<evidence type="ECO:0000313" key="3">
    <source>
        <dbReference type="EMBL" id="CAD8531302.1"/>
    </source>
</evidence>
<protein>
    <recommendedName>
        <fullName evidence="2">Fatty acid desaturase domain-containing protein</fullName>
    </recommendedName>
</protein>
<evidence type="ECO:0000259" key="2">
    <source>
        <dbReference type="Pfam" id="PF00487"/>
    </source>
</evidence>
<accession>A0A7S0ITH6</accession>
<dbReference type="PANTHER" id="PTHR36459:SF1">
    <property type="entry name" value="FATTY ACID DESATURASE DOMAIN-CONTAINING PROTEIN-RELATED"/>
    <property type="match status" value="1"/>
</dbReference>
<keyword evidence="1" id="KW-0472">Membrane</keyword>
<sequence>MAATQDGPHGAVQRNVKEPSAWARFFDGLGPADTLAEGTRVALGALFFATVGPFVFASAMLSTLWEAADRGFDGGIFLSGREQTGFLVGTVAPAINRVMHPFNKRLVKHEQDAYMVNAVLLLGLFVPLLFVLCGLHTLRAGYVSPLLCIAYHQFRIGPFVMNFGYVYALAHREGHAIAARTGLWRAPYDKRGPLRYIFNYWIGLFFGVTPASFDVGHSIIHHKHSNDELDTITCADRPRDNWVSYVSYLPRFALYAANITTLTHFWAQAREHGQPYWRHFNNTLFGSGWYLGFVAVAAQAFGGRFALCYVVYPFMEQVLLLMMANWSWHAFLDPLNPLNEEVGSTTILNGQINVLNEDAHVTHHKYPGTHWSNTPSLLEKHRAEYDSHGAAGEHNVHAYGSVFKNTHVFEVGGLCVAAEYAELARRFVGSIPEGRAGAVLGVGAHERHLLPEVPSCPLPQPVVEELLKARLRYCWHGPRAKAAAATSKKDR</sequence>
<gene>
    <name evidence="3" type="ORF">CLEP1334_LOCUS6554</name>
</gene>
<dbReference type="AlphaFoldDB" id="A0A7S0ITH6"/>
<feature type="domain" description="Fatty acid desaturase" evidence="2">
    <location>
        <begin position="159"/>
        <end position="390"/>
    </location>
</feature>
<dbReference type="GO" id="GO:0006629">
    <property type="term" value="P:lipid metabolic process"/>
    <property type="evidence" value="ECO:0007669"/>
    <property type="project" value="InterPro"/>
</dbReference>
<dbReference type="InterPro" id="IPR005804">
    <property type="entry name" value="FA_desaturase_dom"/>
</dbReference>
<reference evidence="3" key="1">
    <citation type="submission" date="2021-01" db="EMBL/GenBank/DDBJ databases">
        <authorList>
            <person name="Corre E."/>
            <person name="Pelletier E."/>
            <person name="Niang G."/>
            <person name="Scheremetjew M."/>
            <person name="Finn R."/>
            <person name="Kale V."/>
            <person name="Holt S."/>
            <person name="Cochrane G."/>
            <person name="Meng A."/>
            <person name="Brown T."/>
            <person name="Cohen L."/>
        </authorList>
    </citation>
    <scope>NUCLEOTIDE SEQUENCE</scope>
    <source>
        <strain evidence="3">RCC1130</strain>
    </source>
</reference>
<feature type="transmembrane region" description="Helical" evidence="1">
    <location>
        <begin position="289"/>
        <end position="312"/>
    </location>
</feature>
<keyword evidence="1" id="KW-0812">Transmembrane</keyword>